<evidence type="ECO:0000256" key="5">
    <source>
        <dbReference type="ARBA" id="ARBA00023163"/>
    </source>
</evidence>
<keyword evidence="4" id="KW-0731">Sigma factor</keyword>
<dbReference type="GO" id="GO:0006352">
    <property type="term" value="P:DNA-templated transcription initiation"/>
    <property type="evidence" value="ECO:0007669"/>
    <property type="project" value="InterPro"/>
</dbReference>
<dbReference type="Pfam" id="PF04542">
    <property type="entry name" value="Sigma70_r2"/>
    <property type="match status" value="1"/>
</dbReference>
<dbReference type="AlphaFoldDB" id="A0A928UV86"/>
<keyword evidence="9" id="KW-1185">Reference proteome</keyword>
<sequence>MKNKFIHSSDNELLMLINDRNPHAFTELYNRYKKPLLIYAYQKLENKQEAEDVVSELFIKLWNDSQSIILQGEFRYYVFKMLKNRILNQISSSQRVHVFVESLSHFSNTHQNDTDFLIREKQFDVEIDNYLNRFSDRQKQMVKMRIEGYKNPEIAEELGMSEKTVRNQYSSIVKSIKTKFGSILFF</sequence>
<dbReference type="Pfam" id="PF08281">
    <property type="entry name" value="Sigma70_r4_2"/>
    <property type="match status" value="1"/>
</dbReference>
<dbReference type="InterPro" id="IPR000792">
    <property type="entry name" value="Tscrpt_reg_LuxR_C"/>
</dbReference>
<dbReference type="SUPFAM" id="SSF88946">
    <property type="entry name" value="Sigma2 domain of RNA polymerase sigma factors"/>
    <property type="match status" value="1"/>
</dbReference>
<keyword evidence="5" id="KW-0804">Transcription</keyword>
<dbReference type="NCBIfam" id="TIGR02937">
    <property type="entry name" value="sigma70-ECF"/>
    <property type="match status" value="1"/>
</dbReference>
<dbReference type="InterPro" id="IPR007627">
    <property type="entry name" value="RNA_pol_sigma70_r2"/>
</dbReference>
<comment type="caution">
    <text evidence="8">The sequence shown here is derived from an EMBL/GenBank/DDBJ whole genome shotgun (WGS) entry which is preliminary data.</text>
</comment>
<comment type="similarity">
    <text evidence="1">Belongs to the sigma-70 factor family.</text>
</comment>
<dbReference type="EMBL" id="PRDK01000005">
    <property type="protein sequence ID" value="MBE8713971.1"/>
    <property type="molecule type" value="Genomic_DNA"/>
</dbReference>
<dbReference type="Gene3D" id="1.10.10.10">
    <property type="entry name" value="Winged helix-like DNA-binding domain superfamily/Winged helix DNA-binding domain"/>
    <property type="match status" value="1"/>
</dbReference>
<dbReference type="InterPro" id="IPR036388">
    <property type="entry name" value="WH-like_DNA-bd_sf"/>
</dbReference>
<dbReference type="InterPro" id="IPR016032">
    <property type="entry name" value="Sig_transdc_resp-reg_C-effctor"/>
</dbReference>
<dbReference type="PANTHER" id="PTHR43133">
    <property type="entry name" value="RNA POLYMERASE ECF-TYPE SIGMA FACTO"/>
    <property type="match status" value="1"/>
</dbReference>
<dbReference type="PANTHER" id="PTHR43133:SF46">
    <property type="entry name" value="RNA POLYMERASE SIGMA-70 FACTOR ECF SUBFAMILY"/>
    <property type="match status" value="1"/>
</dbReference>
<evidence type="ECO:0000313" key="8">
    <source>
        <dbReference type="EMBL" id="MBE8713971.1"/>
    </source>
</evidence>
<evidence type="ECO:0000256" key="1">
    <source>
        <dbReference type="ARBA" id="ARBA00007788"/>
    </source>
</evidence>
<dbReference type="Proteomes" id="UP000616201">
    <property type="component" value="Unassembled WGS sequence"/>
</dbReference>
<name>A0A928UV86_9SPHI</name>
<dbReference type="InterPro" id="IPR013325">
    <property type="entry name" value="RNA_pol_sigma_r2"/>
</dbReference>
<keyword evidence="3" id="KW-0805">Transcription regulation</keyword>
<evidence type="ECO:0000256" key="6">
    <source>
        <dbReference type="ARBA" id="ARBA00024701"/>
    </source>
</evidence>
<evidence type="ECO:0000313" key="9">
    <source>
        <dbReference type="Proteomes" id="UP000616201"/>
    </source>
</evidence>
<dbReference type="InterPro" id="IPR013249">
    <property type="entry name" value="RNA_pol_sigma70_r4_t2"/>
</dbReference>
<accession>A0A928UV86</accession>
<evidence type="ECO:0000256" key="4">
    <source>
        <dbReference type="ARBA" id="ARBA00023082"/>
    </source>
</evidence>
<evidence type="ECO:0000259" key="7">
    <source>
        <dbReference type="SMART" id="SM00421"/>
    </source>
</evidence>
<dbReference type="GO" id="GO:0003677">
    <property type="term" value="F:DNA binding"/>
    <property type="evidence" value="ECO:0007669"/>
    <property type="project" value="InterPro"/>
</dbReference>
<dbReference type="SMART" id="SM00421">
    <property type="entry name" value="HTH_LUXR"/>
    <property type="match status" value="1"/>
</dbReference>
<organism evidence="8 9">
    <name type="scientific">Sphingobacterium hungaricum</name>
    <dbReference type="NCBI Taxonomy" id="2082723"/>
    <lineage>
        <taxon>Bacteria</taxon>
        <taxon>Pseudomonadati</taxon>
        <taxon>Bacteroidota</taxon>
        <taxon>Sphingobacteriia</taxon>
        <taxon>Sphingobacteriales</taxon>
        <taxon>Sphingobacteriaceae</taxon>
        <taxon>Sphingobacterium</taxon>
    </lineage>
</organism>
<protein>
    <recommendedName>
        <fullName evidence="2">RNA polymerase sigma factor SigS</fullName>
    </recommendedName>
</protein>
<dbReference type="InterPro" id="IPR014284">
    <property type="entry name" value="RNA_pol_sigma-70_dom"/>
</dbReference>
<evidence type="ECO:0000256" key="3">
    <source>
        <dbReference type="ARBA" id="ARBA00023015"/>
    </source>
</evidence>
<dbReference type="GO" id="GO:0016987">
    <property type="term" value="F:sigma factor activity"/>
    <property type="evidence" value="ECO:0007669"/>
    <property type="project" value="UniProtKB-KW"/>
</dbReference>
<dbReference type="Gene3D" id="1.10.1740.10">
    <property type="match status" value="1"/>
</dbReference>
<evidence type="ECO:0000256" key="2">
    <source>
        <dbReference type="ARBA" id="ARBA00021245"/>
    </source>
</evidence>
<dbReference type="PRINTS" id="PR00038">
    <property type="entry name" value="HTHLUXR"/>
</dbReference>
<comment type="function">
    <text evidence="6">Sigma factors are initiation factors that promote the attachment of RNA polymerase to specific initiation sites and are then released. Sigma-S contributes to the protection against external stress, thus playing a role in cellular fitness and survival.</text>
</comment>
<reference evidence="8" key="1">
    <citation type="submission" date="2018-02" db="EMBL/GenBank/DDBJ databases">
        <authorList>
            <person name="Vasarhelyi B.M."/>
            <person name="Deshmukh S."/>
            <person name="Balint B."/>
            <person name="Kukolya J."/>
        </authorList>
    </citation>
    <scope>NUCLEOTIDE SEQUENCE</scope>
    <source>
        <strain evidence="8">KB22</strain>
    </source>
</reference>
<dbReference type="SUPFAM" id="SSF46894">
    <property type="entry name" value="C-terminal effector domain of the bipartite response regulators"/>
    <property type="match status" value="1"/>
</dbReference>
<dbReference type="InterPro" id="IPR039425">
    <property type="entry name" value="RNA_pol_sigma-70-like"/>
</dbReference>
<feature type="domain" description="HTH luxR-type" evidence="7">
    <location>
        <begin position="131"/>
        <end position="186"/>
    </location>
</feature>
<gene>
    <name evidence="8" type="ORF">C4F49_09790</name>
</gene>
<proteinExistence type="inferred from homology"/>
<dbReference type="RefSeq" id="WP_196934116.1">
    <property type="nucleotide sequence ID" value="NZ_MU158697.1"/>
</dbReference>